<dbReference type="AlphaFoldDB" id="A0AAE1BLR4"/>
<name>A0AAE1BLR4_PETCI</name>
<protein>
    <submittedName>
        <fullName evidence="2">Uncharacterized protein</fullName>
    </submittedName>
</protein>
<proteinExistence type="predicted"/>
<evidence type="ECO:0000313" key="2">
    <source>
        <dbReference type="EMBL" id="KAK3851125.1"/>
    </source>
</evidence>
<dbReference type="Proteomes" id="UP001286313">
    <property type="component" value="Unassembled WGS sequence"/>
</dbReference>
<organism evidence="2 3">
    <name type="scientific">Petrolisthes cinctipes</name>
    <name type="common">Flat porcelain crab</name>
    <dbReference type="NCBI Taxonomy" id="88211"/>
    <lineage>
        <taxon>Eukaryota</taxon>
        <taxon>Metazoa</taxon>
        <taxon>Ecdysozoa</taxon>
        <taxon>Arthropoda</taxon>
        <taxon>Crustacea</taxon>
        <taxon>Multicrustacea</taxon>
        <taxon>Malacostraca</taxon>
        <taxon>Eumalacostraca</taxon>
        <taxon>Eucarida</taxon>
        <taxon>Decapoda</taxon>
        <taxon>Pleocyemata</taxon>
        <taxon>Anomura</taxon>
        <taxon>Galatheoidea</taxon>
        <taxon>Porcellanidae</taxon>
        <taxon>Petrolisthes</taxon>
    </lineage>
</organism>
<evidence type="ECO:0000313" key="3">
    <source>
        <dbReference type="Proteomes" id="UP001286313"/>
    </source>
</evidence>
<comment type="caution">
    <text evidence="2">The sequence shown here is derived from an EMBL/GenBank/DDBJ whole genome shotgun (WGS) entry which is preliminary data.</text>
</comment>
<accession>A0AAE1BLR4</accession>
<feature type="compositionally biased region" description="Basic and acidic residues" evidence="1">
    <location>
        <begin position="43"/>
        <end position="58"/>
    </location>
</feature>
<sequence>MEGGGEELREDGRMEGGQGGEGRMEGAEGGWKVDGGRKSNGGWREELREGGMAELNEEGRHIKGNKKITINNNKVREYEADETNAEEITK</sequence>
<gene>
    <name evidence="2" type="ORF">Pcinc_042202</name>
</gene>
<feature type="region of interest" description="Disordered" evidence="1">
    <location>
        <begin position="1"/>
        <end position="58"/>
    </location>
</feature>
<feature type="compositionally biased region" description="Basic and acidic residues" evidence="1">
    <location>
        <begin position="1"/>
        <end position="14"/>
    </location>
</feature>
<evidence type="ECO:0000256" key="1">
    <source>
        <dbReference type="SAM" id="MobiDB-lite"/>
    </source>
</evidence>
<keyword evidence="3" id="KW-1185">Reference proteome</keyword>
<feature type="compositionally biased region" description="Gly residues" evidence="1">
    <location>
        <begin position="15"/>
        <end position="33"/>
    </location>
</feature>
<reference evidence="2" key="1">
    <citation type="submission" date="2023-10" db="EMBL/GenBank/DDBJ databases">
        <title>Genome assemblies of two species of porcelain crab, Petrolisthes cinctipes and Petrolisthes manimaculis (Anomura: Porcellanidae).</title>
        <authorList>
            <person name="Angst P."/>
        </authorList>
    </citation>
    <scope>NUCLEOTIDE SEQUENCE</scope>
    <source>
        <strain evidence="2">PB745_01</strain>
        <tissue evidence="2">Gill</tissue>
    </source>
</reference>
<dbReference type="EMBL" id="JAWQEG010008038">
    <property type="protein sequence ID" value="KAK3851125.1"/>
    <property type="molecule type" value="Genomic_DNA"/>
</dbReference>